<sequence length="102" mass="10706">MVQTADNRTDLTARLVRAAPHPRLAGWDRAEVDVIGAEPVAGYADLLSRNVGQRLLLAVPGGLLADAVPGSTVRARARLAASGEAMAEKRPDPGTFAVEPPR</sequence>
<reference evidence="1 2" key="1">
    <citation type="journal article" date="2019" name="Int. J. Syst. Evol. Microbiol.">
        <title>The Global Catalogue of Microorganisms (GCM) 10K type strain sequencing project: providing services to taxonomists for standard genome sequencing and annotation.</title>
        <authorList>
            <consortium name="The Broad Institute Genomics Platform"/>
            <consortium name="The Broad Institute Genome Sequencing Center for Infectious Disease"/>
            <person name="Wu L."/>
            <person name="Ma J."/>
        </authorList>
    </citation>
    <scope>NUCLEOTIDE SEQUENCE [LARGE SCALE GENOMIC DNA]</scope>
    <source>
        <strain evidence="1 2">JCM 13002</strain>
    </source>
</reference>
<gene>
    <name evidence="1" type="ORF">GCM10009663_04950</name>
</gene>
<dbReference type="RefSeq" id="WP_344621768.1">
    <property type="nucleotide sequence ID" value="NZ_BAAALD010000003.1"/>
</dbReference>
<evidence type="ECO:0000313" key="1">
    <source>
        <dbReference type="EMBL" id="GAA1070035.1"/>
    </source>
</evidence>
<evidence type="ECO:0000313" key="2">
    <source>
        <dbReference type="Proteomes" id="UP001499987"/>
    </source>
</evidence>
<dbReference type="Proteomes" id="UP001499987">
    <property type="component" value="Unassembled WGS sequence"/>
</dbReference>
<name>A0ABN1T9E2_9ACTN</name>
<proteinExistence type="predicted"/>
<organism evidence="1 2">
    <name type="scientific">Kitasatospora arboriphila</name>
    <dbReference type="NCBI Taxonomy" id="258052"/>
    <lineage>
        <taxon>Bacteria</taxon>
        <taxon>Bacillati</taxon>
        <taxon>Actinomycetota</taxon>
        <taxon>Actinomycetes</taxon>
        <taxon>Kitasatosporales</taxon>
        <taxon>Streptomycetaceae</taxon>
        <taxon>Kitasatospora</taxon>
    </lineage>
</organism>
<accession>A0ABN1T9E2</accession>
<comment type="caution">
    <text evidence="1">The sequence shown here is derived from an EMBL/GenBank/DDBJ whole genome shotgun (WGS) entry which is preliminary data.</text>
</comment>
<protein>
    <submittedName>
        <fullName evidence="1">Uncharacterized protein</fullName>
    </submittedName>
</protein>
<dbReference type="EMBL" id="BAAALD010000003">
    <property type="protein sequence ID" value="GAA1070035.1"/>
    <property type="molecule type" value="Genomic_DNA"/>
</dbReference>
<keyword evidence="2" id="KW-1185">Reference proteome</keyword>